<protein>
    <submittedName>
        <fullName evidence="5">30S ribosomal protein S1</fullName>
    </submittedName>
</protein>
<reference evidence="5 6" key="1">
    <citation type="submission" date="2021-06" db="EMBL/GenBank/DDBJ databases">
        <title>Bacillus sp. RD4P76, an endophyte from a halophyte.</title>
        <authorList>
            <person name="Sun J.-Q."/>
        </authorList>
    </citation>
    <scope>NUCLEOTIDE SEQUENCE [LARGE SCALE GENOMIC DNA]</scope>
    <source>
        <strain evidence="5 6">JCM 17098</strain>
    </source>
</reference>
<gene>
    <name evidence="5" type="primary">rpsA</name>
    <name evidence="5" type="ORF">KS407_21330</name>
</gene>
<feature type="domain" description="S1 motif" evidence="4">
    <location>
        <begin position="189"/>
        <end position="257"/>
    </location>
</feature>
<organism evidence="5 6">
    <name type="scientific">Evansella alkalicola</name>
    <dbReference type="NCBI Taxonomy" id="745819"/>
    <lineage>
        <taxon>Bacteria</taxon>
        <taxon>Bacillati</taxon>
        <taxon>Bacillota</taxon>
        <taxon>Bacilli</taxon>
        <taxon>Bacillales</taxon>
        <taxon>Bacillaceae</taxon>
        <taxon>Evansella</taxon>
    </lineage>
</organism>
<dbReference type="PROSITE" id="PS50126">
    <property type="entry name" value="S1"/>
    <property type="match status" value="4"/>
</dbReference>
<dbReference type="InterPro" id="IPR035104">
    <property type="entry name" value="Ribosomal_protein_S1-like"/>
</dbReference>
<dbReference type="RefSeq" id="WP_088075069.1">
    <property type="nucleotide sequence ID" value="NZ_JAHQCR010000088.1"/>
</dbReference>
<comment type="caution">
    <text evidence="5">The sequence shown here is derived from an EMBL/GenBank/DDBJ whole genome shotgun (WGS) entry which is preliminary data.</text>
</comment>
<dbReference type="PANTHER" id="PTHR10724:SF7">
    <property type="entry name" value="SMALL RIBOSOMAL SUBUNIT PROTEIN BS1C"/>
    <property type="match status" value="1"/>
</dbReference>
<name>A0ABS6JZG2_9BACI</name>
<dbReference type="PRINTS" id="PR00681">
    <property type="entry name" value="RIBOSOMALS1"/>
</dbReference>
<feature type="domain" description="S1 motif" evidence="4">
    <location>
        <begin position="103"/>
        <end position="168"/>
    </location>
</feature>
<dbReference type="SMART" id="SM00316">
    <property type="entry name" value="S1"/>
    <property type="match status" value="4"/>
</dbReference>
<sequence>MVEGMNNEMTEFKELQVGDVVTGTITKVEEKQAFVNVGNKMDGLIPISEISSLHIEKVSDVLEEGQELELKVIKTTEDELVLSKRAVAAEKAWEDMEKKKESGETFEAEVAEVVKGGLVVDVGVRGFIPASLVERHFVEDFSDYKGKKLKLKVVEMDKEKNKLILSQRAVLDEEATEKKLNTLRSIEQGEILEGTVQRLTDFGAFVDIGGVDGLVHISQMAHHHVDSPSEVVSEGDVIKVKVLSVDPDNERISLSIKETLPGPWQALEGKVKQGDIVEGTVKRLVSFGAFIEIAPGVEGLVHISQIANRHIGTPGEVLKEGESVDVKVLDVNIAEKRVSLSIRAIEEEQQAKYENEVKKEYQKEEDQAGFSLGDVIGDQLKKYKN</sequence>
<evidence type="ECO:0000256" key="3">
    <source>
        <dbReference type="ARBA" id="ARBA00023274"/>
    </source>
</evidence>
<dbReference type="CDD" id="cd04465">
    <property type="entry name" value="S1_RPS1_repeat_ec2_hs2"/>
    <property type="match status" value="1"/>
</dbReference>
<dbReference type="Gene3D" id="2.40.50.140">
    <property type="entry name" value="Nucleic acid-binding proteins"/>
    <property type="match status" value="4"/>
</dbReference>
<keyword evidence="3" id="KW-0687">Ribonucleoprotein</keyword>
<dbReference type="SUPFAM" id="SSF50249">
    <property type="entry name" value="Nucleic acid-binding proteins"/>
    <property type="match status" value="4"/>
</dbReference>
<evidence type="ECO:0000256" key="1">
    <source>
        <dbReference type="ARBA" id="ARBA00006767"/>
    </source>
</evidence>
<keyword evidence="2 5" id="KW-0689">Ribosomal protein</keyword>
<feature type="domain" description="S1 motif" evidence="4">
    <location>
        <begin position="18"/>
        <end position="85"/>
    </location>
</feature>
<evidence type="ECO:0000256" key="2">
    <source>
        <dbReference type="ARBA" id="ARBA00022980"/>
    </source>
</evidence>
<feature type="domain" description="S1 motif" evidence="4">
    <location>
        <begin position="274"/>
        <end position="343"/>
    </location>
</feature>
<dbReference type="GO" id="GO:0005840">
    <property type="term" value="C:ribosome"/>
    <property type="evidence" value="ECO:0007669"/>
    <property type="project" value="UniProtKB-KW"/>
</dbReference>
<accession>A0ABS6JZG2</accession>
<dbReference type="InterPro" id="IPR050437">
    <property type="entry name" value="Ribos_protein_bS1-like"/>
</dbReference>
<evidence type="ECO:0000313" key="6">
    <source>
        <dbReference type="Proteomes" id="UP000790580"/>
    </source>
</evidence>
<dbReference type="NCBIfam" id="NF005208">
    <property type="entry name" value="PRK06676.1"/>
    <property type="match status" value="1"/>
</dbReference>
<dbReference type="InterPro" id="IPR003029">
    <property type="entry name" value="S1_domain"/>
</dbReference>
<dbReference type="InterPro" id="IPR012340">
    <property type="entry name" value="NA-bd_OB-fold"/>
</dbReference>
<dbReference type="EMBL" id="JAHQCR010000088">
    <property type="protein sequence ID" value="MBU9723969.1"/>
    <property type="molecule type" value="Genomic_DNA"/>
</dbReference>
<dbReference type="Pfam" id="PF00575">
    <property type="entry name" value="S1"/>
    <property type="match status" value="4"/>
</dbReference>
<dbReference type="CDD" id="cd05688">
    <property type="entry name" value="S1_RPS1_repeat_ec3"/>
    <property type="match status" value="1"/>
</dbReference>
<dbReference type="PANTHER" id="PTHR10724">
    <property type="entry name" value="30S RIBOSOMAL PROTEIN S1"/>
    <property type="match status" value="1"/>
</dbReference>
<dbReference type="Proteomes" id="UP000790580">
    <property type="component" value="Unassembled WGS sequence"/>
</dbReference>
<evidence type="ECO:0000313" key="5">
    <source>
        <dbReference type="EMBL" id="MBU9723969.1"/>
    </source>
</evidence>
<proteinExistence type="inferred from homology"/>
<comment type="similarity">
    <text evidence="1">Belongs to the bacterial ribosomal protein bS1 family.</text>
</comment>
<keyword evidence="6" id="KW-1185">Reference proteome</keyword>
<dbReference type="CDD" id="cd05687">
    <property type="entry name" value="S1_RPS1_repeat_ec1_hs1"/>
    <property type="match status" value="1"/>
</dbReference>
<evidence type="ECO:0000259" key="4">
    <source>
        <dbReference type="PROSITE" id="PS50126"/>
    </source>
</evidence>